<dbReference type="AlphaFoldDB" id="A0A7T2VXZ4"/>
<dbReference type="RefSeq" id="WP_197954725.1">
    <property type="nucleotide sequence ID" value="NZ_CP065668.1"/>
</dbReference>
<dbReference type="Proteomes" id="UP000594778">
    <property type="component" value="Chromosome"/>
</dbReference>
<accession>A0A7T2VXZ4</accession>
<gene>
    <name evidence="1" type="ORF">I6G66_23155</name>
</gene>
<organism evidence="1 2">
    <name type="scientific">Delftia acidovorans</name>
    <name type="common">Pseudomonas acidovorans</name>
    <name type="synonym">Comamonas acidovorans</name>
    <dbReference type="NCBI Taxonomy" id="80866"/>
    <lineage>
        <taxon>Bacteria</taxon>
        <taxon>Pseudomonadati</taxon>
        <taxon>Pseudomonadota</taxon>
        <taxon>Betaproteobacteria</taxon>
        <taxon>Burkholderiales</taxon>
        <taxon>Comamonadaceae</taxon>
        <taxon>Delftia</taxon>
    </lineage>
</organism>
<dbReference type="EMBL" id="CP065668">
    <property type="protein sequence ID" value="QPS07165.1"/>
    <property type="molecule type" value="Genomic_DNA"/>
</dbReference>
<name>A0A7T2VXZ4_DELAC</name>
<evidence type="ECO:0000313" key="2">
    <source>
        <dbReference type="Proteomes" id="UP000594778"/>
    </source>
</evidence>
<proteinExistence type="predicted"/>
<reference evidence="1 2" key="1">
    <citation type="submission" date="2020-12" db="EMBL/GenBank/DDBJ databases">
        <title>FDA dAtabase for Regulatory Grade micrObial Sequences (FDA-ARGOS): Supporting development and validation of Infectious Disease Dx tests.</title>
        <authorList>
            <person name="Sproer C."/>
            <person name="Gronow S."/>
            <person name="Severitt S."/>
            <person name="Schroder I."/>
            <person name="Tallon L."/>
            <person name="Sadzewicz L."/>
            <person name="Zhao X."/>
            <person name="Boylan J."/>
            <person name="Ott S."/>
            <person name="Bowen H."/>
            <person name="Vavikolanu K."/>
            <person name="Mehta A."/>
            <person name="Aluvathingal J."/>
            <person name="Nadendla S."/>
            <person name="Lowell S."/>
            <person name="Myers T."/>
            <person name="Yan Y."/>
            <person name="Sichtig H."/>
        </authorList>
    </citation>
    <scope>NUCLEOTIDE SEQUENCE [LARGE SCALE GENOMIC DNA]</scope>
    <source>
        <strain evidence="1 2">FDAARGOS_909</strain>
    </source>
</reference>
<sequence length="417" mass="47895">MAILHGGLSRIAIRYPNIDADNIKIVAWGAGQLFRDLYPLAGITAEYTICPTSENQGKIIHDLEVKSPEFLKENEDPENILILIFSASFVEVTHQIGNLGKFRSIPAIEYGMQSNDIVDELLLLQKNIHLVPPRKEHFSEIGFFTQGPIFPFTELALAYQRYHYPNDYHCFATDAGQSPEALSRCARWVDEIIEVPLPEFPGPLRRNYMIRTARAGAENIQRKGIKYSVRLRSGNVAIGNVRKYIQNTFGHHGNYHPGRIGFHMGWTMRNIPFQISEAFMIARADEMAMLWSIDEDQRQDNDPSLSFSPEMHFSELARSTNENYVWSNYAKKIGLPHSTIEDHLQFMREKLVPLEPELTTYSLKYTPLFGMEFDSNINPDKDWWDNLVNNSGHTNHRVLEIIKRNTSMAEYYARKAG</sequence>
<evidence type="ECO:0000313" key="1">
    <source>
        <dbReference type="EMBL" id="QPS07165.1"/>
    </source>
</evidence>
<protein>
    <submittedName>
        <fullName evidence="1">Uncharacterized protein</fullName>
    </submittedName>
</protein>